<organism evidence="1 2">
    <name type="scientific">Marivirga aurantiaca</name>
    <dbReference type="NCBI Taxonomy" id="2802615"/>
    <lineage>
        <taxon>Bacteria</taxon>
        <taxon>Pseudomonadati</taxon>
        <taxon>Bacteroidota</taxon>
        <taxon>Cytophagia</taxon>
        <taxon>Cytophagales</taxon>
        <taxon>Marivirgaceae</taxon>
        <taxon>Marivirga</taxon>
    </lineage>
</organism>
<evidence type="ECO:0000313" key="2">
    <source>
        <dbReference type="Proteomes" id="UP000611723"/>
    </source>
</evidence>
<dbReference type="RefSeq" id="WP_201432163.1">
    <property type="nucleotide sequence ID" value="NZ_JAEQBW010000008.1"/>
</dbReference>
<dbReference type="Proteomes" id="UP000611723">
    <property type="component" value="Unassembled WGS sequence"/>
</dbReference>
<proteinExistence type="predicted"/>
<dbReference type="EMBL" id="JAEQBW010000008">
    <property type="protein sequence ID" value="MBK6266480.1"/>
    <property type="molecule type" value="Genomic_DNA"/>
</dbReference>
<name>A0A934X197_9BACT</name>
<keyword evidence="2" id="KW-1185">Reference proteome</keyword>
<dbReference type="AlphaFoldDB" id="A0A934X197"/>
<comment type="caution">
    <text evidence="1">The sequence shown here is derived from an EMBL/GenBank/DDBJ whole genome shotgun (WGS) entry which is preliminary data.</text>
</comment>
<protein>
    <submittedName>
        <fullName evidence="1">Uncharacterized protein</fullName>
    </submittedName>
</protein>
<accession>A0A934X197</accession>
<reference evidence="1" key="1">
    <citation type="submission" date="2021-01" db="EMBL/GenBank/DDBJ databases">
        <title>Marivirga aurantiaca sp. nov., isolated from intertidal surface sediments.</title>
        <authorList>
            <person name="Zhang M."/>
        </authorList>
    </citation>
    <scope>NUCLEOTIDE SEQUENCE</scope>
    <source>
        <strain evidence="1">S37H4</strain>
    </source>
</reference>
<evidence type="ECO:0000313" key="1">
    <source>
        <dbReference type="EMBL" id="MBK6266480.1"/>
    </source>
</evidence>
<sequence>MAKDRSDHLFTLVKSLNRSEKRYFKLFVSHHEEMGAKYIRLFEMIEKQNKFDENTILQKETSFEPAQFSNLKAHLYKRLLQSLRQYELEKIEEIQIREMVDYVQLLFNRGLYQQSVDMLGKAHKKVRKTDNLELKLELLKWEKIILNKTVGASFQQRVHRIIEQVEDTNRKINLINKFTNLSVQLNAVYLKTGYIRNDAHYLEIKELFYHNMPEHKEEELSLYEKLNLYRLYVNYYYFTEEMESGYEYAKRWLKLFDKNPELRQSQMDEYLNAINQVMIAEYKLFHYADFMKTRKRLQALNQQTQKIVNENIRYRLLKYVFVHEFNRIFMLGKFNIGVSLLDRIGEDLGKFIARSDEHSRIILFYKIACLYFGNSQYSEALEWINRVQNDENVELREDIHSFTRILSLIAHYELGNMEVIDYYIRSAYRFLLKKGDLNLFQKYILRFLRKLASGFQEEDLIPEFKKLLEQLIPLQSIRYEKRAFIYFDIISWLESKIQHRTVQEVIQEKAKKQILG</sequence>
<gene>
    <name evidence="1" type="ORF">JKA74_15655</name>
</gene>